<dbReference type="Gene3D" id="3.30.565.10">
    <property type="entry name" value="Histidine kinase-like ATPase, C-terminal domain"/>
    <property type="match status" value="1"/>
</dbReference>
<dbReference type="PANTHER" id="PTHR24421">
    <property type="entry name" value="NITRATE/NITRITE SENSOR PROTEIN NARX-RELATED"/>
    <property type="match status" value="1"/>
</dbReference>
<keyword evidence="4 9" id="KW-0418">Kinase</keyword>
<dbReference type="InterPro" id="IPR036890">
    <property type="entry name" value="HATPase_C_sf"/>
</dbReference>
<comment type="caution">
    <text evidence="9">The sequence shown here is derived from an EMBL/GenBank/DDBJ whole genome shotgun (WGS) entry which is preliminary data.</text>
</comment>
<dbReference type="Proteomes" id="UP000440304">
    <property type="component" value="Unassembled WGS sequence"/>
</dbReference>
<evidence type="ECO:0000256" key="3">
    <source>
        <dbReference type="ARBA" id="ARBA00022679"/>
    </source>
</evidence>
<keyword evidence="6" id="KW-0175">Coiled coil</keyword>
<feature type="domain" description="Histidine kinase/HSP90-like ATPase" evidence="8">
    <location>
        <begin position="373"/>
        <end position="466"/>
    </location>
</feature>
<keyword evidence="7" id="KW-0472">Membrane</keyword>
<dbReference type="InterPro" id="IPR003594">
    <property type="entry name" value="HATPase_dom"/>
</dbReference>
<sequence length="470" mass="51687">MTDVAITSPRFRWVQDFRSLGQSTQFALVGGFIMLAAMLLVGLVISGVVARTITDSRATNSALFLDSILSPLVQELAQEETLSPASIARLDNALKNNTLSERFAHVDIWMRDGRLAYSTSPDLIGGRFAPPEGTARAFEGEVSSRYTDLTADEHIARAWTTKYLEIYAPLREHRSGRIIAVVEVHELAHRLQSRLRRVATQTWLAVSGATLLIALALIGVVYGSSRLIGEQQAALRNRIAEIERVSNQNRELRRKVQRASGRLAEMNERYLRHVAAELHDGPIQIVGLSALKIEQVRRAADAEGREAVLQSIETLLGDASRDMRVIAHGLMLPEIEGLSLNEIIARAIRIHEQRTGTRVSVACGEIRHGASQALRICVYRFVQEGLNNAYRHAAARGQAVECRLDKDRLVVRVSDEGGVSPGRDRKSDGSLGLAGLRERVESLGGTFSVSHRRQGTTIEMSVALGEGEEA</sequence>
<dbReference type="SMART" id="SM00387">
    <property type="entry name" value="HATPase_c"/>
    <property type="match status" value="1"/>
</dbReference>
<evidence type="ECO:0000259" key="8">
    <source>
        <dbReference type="SMART" id="SM00387"/>
    </source>
</evidence>
<accession>A0A6N8TCP5</accession>
<dbReference type="Pfam" id="PF02518">
    <property type="entry name" value="HATPase_c"/>
    <property type="match status" value="1"/>
</dbReference>
<evidence type="ECO:0000256" key="2">
    <source>
        <dbReference type="ARBA" id="ARBA00012438"/>
    </source>
</evidence>
<protein>
    <recommendedName>
        <fullName evidence="2">histidine kinase</fullName>
        <ecNumber evidence="2">2.7.13.3</ecNumber>
    </recommendedName>
</protein>
<feature type="transmembrane region" description="Helical" evidence="7">
    <location>
        <begin position="202"/>
        <end position="222"/>
    </location>
</feature>
<proteinExistence type="predicted"/>
<dbReference type="PANTHER" id="PTHR24421:SF10">
    <property type="entry name" value="NITRATE_NITRITE SENSOR PROTEIN NARQ"/>
    <property type="match status" value="1"/>
</dbReference>
<name>A0A6N8TCP5_SHIZO</name>
<evidence type="ECO:0000256" key="6">
    <source>
        <dbReference type="SAM" id="Coils"/>
    </source>
</evidence>
<evidence type="ECO:0000256" key="7">
    <source>
        <dbReference type="SAM" id="Phobius"/>
    </source>
</evidence>
<reference evidence="9 10" key="1">
    <citation type="submission" date="2019-12" db="EMBL/GenBank/DDBJ databases">
        <title>Shinella granuli gen. nov., sp. nov., and proposal of the reclassification of Zoogloea ramigera ATCC 19623 as Shinella zoogloeoides sp. nov.</title>
        <authorList>
            <person name="Gao J."/>
        </authorList>
    </citation>
    <scope>NUCLEOTIDE SEQUENCE [LARGE SCALE GENOMIC DNA]</scope>
    <source>
        <strain evidence="9 10">DSM 287</strain>
    </source>
</reference>
<dbReference type="AlphaFoldDB" id="A0A6N8TCP5"/>
<evidence type="ECO:0000313" key="9">
    <source>
        <dbReference type="EMBL" id="MXO01047.1"/>
    </source>
</evidence>
<dbReference type="EMBL" id="WUML01000008">
    <property type="protein sequence ID" value="MXO01047.1"/>
    <property type="molecule type" value="Genomic_DNA"/>
</dbReference>
<keyword evidence="7" id="KW-1133">Transmembrane helix</keyword>
<evidence type="ECO:0000256" key="1">
    <source>
        <dbReference type="ARBA" id="ARBA00000085"/>
    </source>
</evidence>
<organism evidence="9 10">
    <name type="scientific">Shinella zoogloeoides</name>
    <name type="common">Crabtreella saccharophila</name>
    <dbReference type="NCBI Taxonomy" id="352475"/>
    <lineage>
        <taxon>Bacteria</taxon>
        <taxon>Pseudomonadati</taxon>
        <taxon>Pseudomonadota</taxon>
        <taxon>Alphaproteobacteria</taxon>
        <taxon>Hyphomicrobiales</taxon>
        <taxon>Rhizobiaceae</taxon>
        <taxon>Shinella</taxon>
    </lineage>
</organism>
<dbReference type="CDD" id="cd16917">
    <property type="entry name" value="HATPase_UhpB-NarQ-NarX-like"/>
    <property type="match status" value="1"/>
</dbReference>
<dbReference type="OrthoDB" id="9778496at2"/>
<dbReference type="EC" id="2.7.13.3" evidence="2"/>
<evidence type="ECO:0000313" key="10">
    <source>
        <dbReference type="Proteomes" id="UP000440304"/>
    </source>
</evidence>
<feature type="transmembrane region" description="Helical" evidence="7">
    <location>
        <begin position="26"/>
        <end position="50"/>
    </location>
</feature>
<dbReference type="GO" id="GO:0004673">
    <property type="term" value="F:protein histidine kinase activity"/>
    <property type="evidence" value="ECO:0007669"/>
    <property type="project" value="UniProtKB-EC"/>
</dbReference>
<evidence type="ECO:0000256" key="4">
    <source>
        <dbReference type="ARBA" id="ARBA00022777"/>
    </source>
</evidence>
<dbReference type="RefSeq" id="WP_160786421.1">
    <property type="nucleotide sequence ID" value="NZ_CP086610.1"/>
</dbReference>
<feature type="coiled-coil region" evidence="6">
    <location>
        <begin position="235"/>
        <end position="269"/>
    </location>
</feature>
<dbReference type="GO" id="GO:0000160">
    <property type="term" value="P:phosphorelay signal transduction system"/>
    <property type="evidence" value="ECO:0007669"/>
    <property type="project" value="UniProtKB-KW"/>
</dbReference>
<keyword evidence="7" id="KW-0812">Transmembrane</keyword>
<keyword evidence="5" id="KW-0902">Two-component regulatory system</keyword>
<gene>
    <name evidence="9" type="ORF">GR156_12085</name>
</gene>
<keyword evidence="3" id="KW-0808">Transferase</keyword>
<evidence type="ECO:0000256" key="5">
    <source>
        <dbReference type="ARBA" id="ARBA00023012"/>
    </source>
</evidence>
<dbReference type="InterPro" id="IPR050482">
    <property type="entry name" value="Sensor_HK_TwoCompSys"/>
</dbReference>
<comment type="catalytic activity">
    <reaction evidence="1">
        <text>ATP + protein L-histidine = ADP + protein N-phospho-L-histidine.</text>
        <dbReference type="EC" id="2.7.13.3"/>
    </reaction>
</comment>
<dbReference type="SUPFAM" id="SSF55874">
    <property type="entry name" value="ATPase domain of HSP90 chaperone/DNA topoisomerase II/histidine kinase"/>
    <property type="match status" value="1"/>
</dbReference>